<gene>
    <name evidence="1" type="ORF">SAMN05192563_10518</name>
</gene>
<reference evidence="1 2" key="1">
    <citation type="submission" date="2016-10" db="EMBL/GenBank/DDBJ databases">
        <authorList>
            <person name="de Groot N.N."/>
        </authorList>
    </citation>
    <scope>NUCLEOTIDE SEQUENCE [LARGE SCALE GENOMIC DNA]</scope>
    <source>
        <strain evidence="1 2">LMG 27731</strain>
    </source>
</reference>
<protein>
    <submittedName>
        <fullName evidence="1">Uncharacterized protein</fullName>
    </submittedName>
</protein>
<dbReference type="Proteomes" id="UP000198844">
    <property type="component" value="Unassembled WGS sequence"/>
</dbReference>
<sequence>MLCLAWVMRADGVHQQVMFAIGVVTKSHLTIATELNCQP</sequence>
<organism evidence="1 2">
    <name type="scientific">Paraburkholderia aspalathi</name>
    <dbReference type="NCBI Taxonomy" id="1324617"/>
    <lineage>
        <taxon>Bacteria</taxon>
        <taxon>Pseudomonadati</taxon>
        <taxon>Pseudomonadota</taxon>
        <taxon>Betaproteobacteria</taxon>
        <taxon>Burkholderiales</taxon>
        <taxon>Burkholderiaceae</taxon>
        <taxon>Paraburkholderia</taxon>
    </lineage>
</organism>
<dbReference type="AlphaFoldDB" id="A0A1I7EQV4"/>
<evidence type="ECO:0000313" key="2">
    <source>
        <dbReference type="Proteomes" id="UP000198844"/>
    </source>
</evidence>
<accession>A0A1I7EQV4</accession>
<name>A0A1I7EQV4_9BURK</name>
<evidence type="ECO:0000313" key="1">
    <source>
        <dbReference type="EMBL" id="SFU26273.1"/>
    </source>
</evidence>
<dbReference type="EMBL" id="FPBH01000051">
    <property type="protein sequence ID" value="SFU26273.1"/>
    <property type="molecule type" value="Genomic_DNA"/>
</dbReference>
<proteinExistence type="predicted"/>